<evidence type="ECO:0000313" key="3">
    <source>
        <dbReference type="Proteomes" id="UP000699462"/>
    </source>
</evidence>
<dbReference type="AlphaFoldDB" id="A0A8T0DAU2"/>
<gene>
    <name evidence="2" type="ORF">P879_06864</name>
</gene>
<keyword evidence="3" id="KW-1185">Reference proteome</keyword>
<reference evidence="2 3" key="1">
    <citation type="submission" date="2019-07" db="EMBL/GenBank/DDBJ databases">
        <title>Annotation for the trematode Paragonimus westermani.</title>
        <authorList>
            <person name="Choi Y.-J."/>
        </authorList>
    </citation>
    <scope>NUCLEOTIDE SEQUENCE [LARGE SCALE GENOMIC DNA]</scope>
    <source>
        <strain evidence="2">180907_Pwestermani</strain>
    </source>
</reference>
<accession>A0A8T0DAU2</accession>
<sequence length="141" mass="14913">MNTPWSQRITSNDATPMSSVAITPVASPEPMNDPKQRVPEERIAPARQYVSSDHTNGYSHAYQTSASPAGSNAQRCLLEGVCIMDELPTPLPAYVSVAPTASPAVFDMNHTDDLICATLMNVAGSQPQSCAPIFIGPVGLA</sequence>
<dbReference type="OrthoDB" id="6288663at2759"/>
<dbReference type="EMBL" id="JTDF01007561">
    <property type="protein sequence ID" value="KAF8564969.1"/>
    <property type="molecule type" value="Genomic_DNA"/>
</dbReference>
<proteinExistence type="predicted"/>
<evidence type="ECO:0000256" key="1">
    <source>
        <dbReference type="SAM" id="MobiDB-lite"/>
    </source>
</evidence>
<feature type="compositionally biased region" description="Basic and acidic residues" evidence="1">
    <location>
        <begin position="32"/>
        <end position="44"/>
    </location>
</feature>
<feature type="region of interest" description="Disordered" evidence="1">
    <location>
        <begin position="1"/>
        <end position="70"/>
    </location>
</feature>
<protein>
    <submittedName>
        <fullName evidence="2">Uncharacterized protein</fullName>
    </submittedName>
</protein>
<feature type="compositionally biased region" description="Polar residues" evidence="1">
    <location>
        <begin position="49"/>
        <end position="70"/>
    </location>
</feature>
<feature type="compositionally biased region" description="Polar residues" evidence="1">
    <location>
        <begin position="1"/>
        <end position="21"/>
    </location>
</feature>
<evidence type="ECO:0000313" key="2">
    <source>
        <dbReference type="EMBL" id="KAF8564969.1"/>
    </source>
</evidence>
<organism evidence="2 3">
    <name type="scientific">Paragonimus westermani</name>
    <dbReference type="NCBI Taxonomy" id="34504"/>
    <lineage>
        <taxon>Eukaryota</taxon>
        <taxon>Metazoa</taxon>
        <taxon>Spiralia</taxon>
        <taxon>Lophotrochozoa</taxon>
        <taxon>Platyhelminthes</taxon>
        <taxon>Trematoda</taxon>
        <taxon>Digenea</taxon>
        <taxon>Plagiorchiida</taxon>
        <taxon>Troglotremata</taxon>
        <taxon>Troglotrematidae</taxon>
        <taxon>Paragonimus</taxon>
    </lineage>
</organism>
<name>A0A8T0DAU2_9TREM</name>
<comment type="caution">
    <text evidence="2">The sequence shown here is derived from an EMBL/GenBank/DDBJ whole genome shotgun (WGS) entry which is preliminary data.</text>
</comment>
<dbReference type="Proteomes" id="UP000699462">
    <property type="component" value="Unassembled WGS sequence"/>
</dbReference>